<organism evidence="1 2">
    <name type="scientific">Streptomyces flavotricini</name>
    <dbReference type="NCBI Taxonomy" id="66888"/>
    <lineage>
        <taxon>Bacteria</taxon>
        <taxon>Bacillati</taxon>
        <taxon>Actinomycetota</taxon>
        <taxon>Actinomycetes</taxon>
        <taxon>Kitasatosporales</taxon>
        <taxon>Streptomycetaceae</taxon>
        <taxon>Streptomyces</taxon>
    </lineage>
</organism>
<keyword evidence="2" id="KW-1185">Reference proteome</keyword>
<dbReference type="Proteomes" id="UP001520654">
    <property type="component" value="Unassembled WGS sequence"/>
</dbReference>
<evidence type="ECO:0000313" key="2">
    <source>
        <dbReference type="Proteomes" id="UP001520654"/>
    </source>
</evidence>
<protein>
    <submittedName>
        <fullName evidence="1">Uncharacterized protein</fullName>
    </submittedName>
</protein>
<dbReference type="RefSeq" id="WP_229336018.1">
    <property type="nucleotide sequence ID" value="NZ_JAINUL010000001.1"/>
</dbReference>
<evidence type="ECO:0000313" key="1">
    <source>
        <dbReference type="EMBL" id="MCC0095373.1"/>
    </source>
</evidence>
<comment type="caution">
    <text evidence="1">The sequence shown here is derived from an EMBL/GenBank/DDBJ whole genome shotgun (WGS) entry which is preliminary data.</text>
</comment>
<proteinExistence type="predicted"/>
<reference evidence="1 2" key="1">
    <citation type="submission" date="2021-08" db="EMBL/GenBank/DDBJ databases">
        <title>Genomic Architecture of Streptomyces flavotricini NGL1 and Streptomyces erythrochromogenes HMS4 With Differential Plant Beneficial attributes and laccase production capabilities.</title>
        <authorList>
            <person name="Salwan R."/>
            <person name="Kaur R."/>
            <person name="Sharma V."/>
        </authorList>
    </citation>
    <scope>NUCLEOTIDE SEQUENCE [LARGE SCALE GENOMIC DNA]</scope>
    <source>
        <strain evidence="1 2">NGL1</strain>
    </source>
</reference>
<name>A0ABS8E2S7_9ACTN</name>
<dbReference type="EMBL" id="JAINUL010000001">
    <property type="protein sequence ID" value="MCC0095373.1"/>
    <property type="molecule type" value="Genomic_DNA"/>
</dbReference>
<sequence length="78" mass="8009">MDAEPGVLGGVEDDAADLFVGERAAVEDEADVVRGPLLASVADEVRAQQLRFPAAPALADVTRRGQLVGSGSQVTAFS</sequence>
<accession>A0ABS8E2S7</accession>
<gene>
    <name evidence="1" type="ORF">K7B10_11375</name>
</gene>